<feature type="binding site" evidence="7">
    <location>
        <position position="157"/>
    </location>
    <ligand>
        <name>Cu cation</name>
        <dbReference type="ChEBI" id="CHEBI:23378"/>
    </ligand>
</feature>
<keyword evidence="3 7" id="KW-0479">Metal-binding</keyword>
<dbReference type="AlphaFoldDB" id="A0A0W1R390"/>
<dbReference type="CDD" id="cd04220">
    <property type="entry name" value="Halocyanin"/>
    <property type="match status" value="1"/>
</dbReference>
<dbReference type="GO" id="GO:0042597">
    <property type="term" value="C:periplasmic space"/>
    <property type="evidence" value="ECO:0007669"/>
    <property type="project" value="UniProtKB-SubCell"/>
</dbReference>
<accession>A0A0W1R390</accession>
<evidence type="ECO:0000256" key="6">
    <source>
        <dbReference type="ARBA" id="ARBA00023008"/>
    </source>
</evidence>
<dbReference type="PANTHER" id="PTHR36507">
    <property type="entry name" value="BLL1555 PROTEIN"/>
    <property type="match status" value="1"/>
</dbReference>
<organism evidence="9 10">
    <name type="scientific">Haloprofundus marisrubri</name>
    <dbReference type="NCBI Taxonomy" id="1514971"/>
    <lineage>
        <taxon>Archaea</taxon>
        <taxon>Methanobacteriati</taxon>
        <taxon>Methanobacteriota</taxon>
        <taxon>Stenosarchaea group</taxon>
        <taxon>Halobacteria</taxon>
        <taxon>Halobacteriales</taxon>
        <taxon>Haloferacaceae</taxon>
        <taxon>Haloprofundus</taxon>
    </lineage>
</organism>
<evidence type="ECO:0000256" key="1">
    <source>
        <dbReference type="ARBA" id="ARBA00004418"/>
    </source>
</evidence>
<dbReference type="Proteomes" id="UP000054387">
    <property type="component" value="Unassembled WGS sequence"/>
</dbReference>
<dbReference type="Pfam" id="PF00127">
    <property type="entry name" value="Copper-bind"/>
    <property type="match status" value="1"/>
</dbReference>
<gene>
    <name evidence="9" type="ORF">AUR64_02775</name>
</gene>
<dbReference type="EMBL" id="LOPU01000040">
    <property type="protein sequence ID" value="KTG07779.1"/>
    <property type="molecule type" value="Genomic_DNA"/>
</dbReference>
<evidence type="ECO:0000313" key="9">
    <source>
        <dbReference type="EMBL" id="KTG07779.1"/>
    </source>
</evidence>
<evidence type="ECO:0000256" key="7">
    <source>
        <dbReference type="PIRSR" id="PIRSR602386-1"/>
    </source>
</evidence>
<evidence type="ECO:0000256" key="3">
    <source>
        <dbReference type="ARBA" id="ARBA00022723"/>
    </source>
</evidence>
<dbReference type="RefSeq" id="WP_058583610.1">
    <property type="nucleotide sequence ID" value="NZ_LOPU01000040.1"/>
</dbReference>
<sequence>MSNTLADLRTTRRAYLKAAGAVTLGLSVLAGCSARGAPDSPSGPLLASEPAYGDWFSGVDAYEGTFDMREQSSVTVTVGAKDRMGYFSFDPAAVAVSPGTTITWEWSGEGGGHDVVELDGRFSSGALADHAGHTFSHVFDDPGIYPYYCTPHRAMGMRGAVYVLA</sequence>
<comment type="caution">
    <text evidence="9">The sequence shown here is derived from an EMBL/GenBank/DDBJ whole genome shotgun (WGS) entry which is preliminary data.</text>
</comment>
<dbReference type="InterPro" id="IPR028871">
    <property type="entry name" value="BlueCu_1_BS"/>
</dbReference>
<keyword evidence="6 7" id="KW-0186">Copper</keyword>
<dbReference type="GO" id="GO:0005507">
    <property type="term" value="F:copper ion binding"/>
    <property type="evidence" value="ECO:0007669"/>
    <property type="project" value="InterPro"/>
</dbReference>
<dbReference type="InterPro" id="IPR052721">
    <property type="entry name" value="ET_Amicyanin"/>
</dbReference>
<evidence type="ECO:0000313" key="10">
    <source>
        <dbReference type="Proteomes" id="UP000054387"/>
    </source>
</evidence>
<dbReference type="PRINTS" id="PR00155">
    <property type="entry name" value="AMICYANIN"/>
</dbReference>
<dbReference type="InterPro" id="IPR008972">
    <property type="entry name" value="Cupredoxin"/>
</dbReference>
<evidence type="ECO:0000259" key="8">
    <source>
        <dbReference type="Pfam" id="PF00127"/>
    </source>
</evidence>
<evidence type="ECO:0000256" key="4">
    <source>
        <dbReference type="ARBA" id="ARBA00022764"/>
    </source>
</evidence>
<keyword evidence="2" id="KW-0813">Transport</keyword>
<feature type="domain" description="Blue (type 1) copper" evidence="8">
    <location>
        <begin position="77"/>
        <end position="163"/>
    </location>
</feature>
<dbReference type="OrthoDB" id="11836at2157"/>
<dbReference type="Gene3D" id="2.60.40.420">
    <property type="entry name" value="Cupredoxins - blue copper proteins"/>
    <property type="match status" value="1"/>
</dbReference>
<keyword evidence="10" id="KW-1185">Reference proteome</keyword>
<feature type="binding site" evidence="7">
    <location>
        <position position="149"/>
    </location>
    <ligand>
        <name>Cu cation</name>
        <dbReference type="ChEBI" id="CHEBI:23378"/>
    </ligand>
</feature>
<comment type="subcellular location">
    <subcellularLocation>
        <location evidence="1">Periplasm</location>
    </subcellularLocation>
</comment>
<keyword evidence="4" id="KW-0574">Periplasm</keyword>
<dbReference type="InterPro" id="IPR002386">
    <property type="entry name" value="Amicyanin/Pseudoazurin"/>
</dbReference>
<reference evidence="9 10" key="1">
    <citation type="submission" date="2015-12" db="EMBL/GenBank/DDBJ databases">
        <title>Haloprofundus marisrubri gen. nov., sp. nov., an extremely halophilic archaeon isolated from the Discovery deep brine-seawater interface in the Red Sea.</title>
        <authorList>
            <person name="Zhang G."/>
            <person name="Stingl U."/>
            <person name="Rashid M."/>
        </authorList>
    </citation>
    <scope>NUCLEOTIDE SEQUENCE [LARGE SCALE GENOMIC DNA]</scope>
    <source>
        <strain evidence="9 10">SB9</strain>
    </source>
</reference>
<dbReference type="PANTHER" id="PTHR36507:SF1">
    <property type="entry name" value="BLL1555 PROTEIN"/>
    <property type="match status" value="1"/>
</dbReference>
<dbReference type="GO" id="GO:0009055">
    <property type="term" value="F:electron transfer activity"/>
    <property type="evidence" value="ECO:0007669"/>
    <property type="project" value="InterPro"/>
</dbReference>
<dbReference type="PROSITE" id="PS00196">
    <property type="entry name" value="COPPER_BLUE"/>
    <property type="match status" value="1"/>
</dbReference>
<comment type="cofactor">
    <cofactor evidence="7">
        <name>Cu cation</name>
        <dbReference type="ChEBI" id="CHEBI:23378"/>
    </cofactor>
    <text evidence="7">Binds 1 copper ion per subunit.</text>
</comment>
<keyword evidence="5" id="KW-0249">Electron transport</keyword>
<proteinExistence type="predicted"/>
<protein>
    <recommendedName>
        <fullName evidence="8">Blue (type 1) copper domain-containing protein</fullName>
    </recommendedName>
</protein>
<name>A0A0W1R390_9EURY</name>
<dbReference type="InterPro" id="IPR017533">
    <property type="entry name" value="Halocyanin"/>
</dbReference>
<evidence type="ECO:0000256" key="5">
    <source>
        <dbReference type="ARBA" id="ARBA00022982"/>
    </source>
</evidence>
<dbReference type="SUPFAM" id="SSF49503">
    <property type="entry name" value="Cupredoxins"/>
    <property type="match status" value="1"/>
</dbReference>
<dbReference type="STRING" id="1514971.AUR64_02775"/>
<feature type="binding site" evidence="7">
    <location>
        <position position="152"/>
    </location>
    <ligand>
        <name>Cu cation</name>
        <dbReference type="ChEBI" id="CHEBI:23378"/>
    </ligand>
</feature>
<dbReference type="NCBIfam" id="TIGR03102">
    <property type="entry name" value="halo_cynanin"/>
    <property type="match status" value="1"/>
</dbReference>
<feature type="binding site" evidence="7">
    <location>
        <position position="113"/>
    </location>
    <ligand>
        <name>Cu cation</name>
        <dbReference type="ChEBI" id="CHEBI:23378"/>
    </ligand>
</feature>
<evidence type="ECO:0000256" key="2">
    <source>
        <dbReference type="ARBA" id="ARBA00022448"/>
    </source>
</evidence>
<dbReference type="InterPro" id="IPR000923">
    <property type="entry name" value="BlueCu_1"/>
</dbReference>